<dbReference type="PANTHER" id="PTHR15549">
    <property type="entry name" value="PAIRED IMMUNOGLOBULIN-LIKE TYPE 2 RECEPTOR"/>
    <property type="match status" value="1"/>
</dbReference>
<keyword evidence="3 7" id="KW-1133">Transmembrane helix</keyword>
<evidence type="ECO:0000256" key="4">
    <source>
        <dbReference type="ARBA" id="ARBA00023136"/>
    </source>
</evidence>
<evidence type="ECO:0000313" key="8">
    <source>
        <dbReference type="EMBL" id="KAF7338088.1"/>
    </source>
</evidence>
<keyword evidence="9" id="KW-1185">Reference proteome</keyword>
<accession>A0A8H6XB88</accession>
<dbReference type="AlphaFoldDB" id="A0A8H6XB88"/>
<organism evidence="8 9">
    <name type="scientific">Mycena venus</name>
    <dbReference type="NCBI Taxonomy" id="2733690"/>
    <lineage>
        <taxon>Eukaryota</taxon>
        <taxon>Fungi</taxon>
        <taxon>Dikarya</taxon>
        <taxon>Basidiomycota</taxon>
        <taxon>Agaricomycotina</taxon>
        <taxon>Agaricomycetes</taxon>
        <taxon>Agaricomycetidae</taxon>
        <taxon>Agaricales</taxon>
        <taxon>Marasmiineae</taxon>
        <taxon>Mycenaceae</taxon>
        <taxon>Mycena</taxon>
    </lineage>
</organism>
<feature type="compositionally biased region" description="Polar residues" evidence="6">
    <location>
        <begin position="213"/>
        <end position="223"/>
    </location>
</feature>
<dbReference type="EMBL" id="JACAZI010000021">
    <property type="protein sequence ID" value="KAF7338088.1"/>
    <property type="molecule type" value="Genomic_DNA"/>
</dbReference>
<keyword evidence="4 7" id="KW-0472">Membrane</keyword>
<evidence type="ECO:0000256" key="2">
    <source>
        <dbReference type="ARBA" id="ARBA00022692"/>
    </source>
</evidence>
<keyword evidence="2 7" id="KW-0812">Transmembrane</keyword>
<gene>
    <name evidence="8" type="ORF">MVEN_02033300</name>
</gene>
<evidence type="ECO:0000256" key="5">
    <source>
        <dbReference type="SAM" id="Coils"/>
    </source>
</evidence>
<feature type="transmembrane region" description="Helical" evidence="7">
    <location>
        <begin position="121"/>
        <end position="142"/>
    </location>
</feature>
<sequence length="276" mass="29384">MVFSMNANEDSFRKFAAFQAQAMRKTTILSTSSAVVAWTGSSTNTLGFYYNKPVLPTSQSSTSNTSPTSNTSTANGSTTSSAVSSTASSTGSPSSAARTSSPSSSNITPSLVDAKTKVGPIAGGVVGGLALLAVLGFLLHWAHRRRQNSINIEATRYDWTPMFGSLPTGKTLSSSPEQAVPRGRMSADPEKARFEEAEQMGTIQQELRELRQQAVSPTASLTPAGSAGSLTGEPDPTNAQLLDAVRTLNDEMHMLKQQMRVMNQAEEPRQTPRTLY</sequence>
<protein>
    <recommendedName>
        <fullName evidence="10">Mid2 domain-containing protein</fullName>
    </recommendedName>
</protein>
<evidence type="ECO:0000256" key="3">
    <source>
        <dbReference type="ARBA" id="ARBA00022989"/>
    </source>
</evidence>
<reference evidence="8" key="1">
    <citation type="submission" date="2020-05" db="EMBL/GenBank/DDBJ databases">
        <title>Mycena genomes resolve the evolution of fungal bioluminescence.</title>
        <authorList>
            <person name="Tsai I.J."/>
        </authorList>
    </citation>
    <scope>NUCLEOTIDE SEQUENCE</scope>
    <source>
        <strain evidence="8">CCC161011</strain>
    </source>
</reference>
<dbReference type="Proteomes" id="UP000620124">
    <property type="component" value="Unassembled WGS sequence"/>
</dbReference>
<keyword evidence="5" id="KW-0175">Coiled coil</keyword>
<proteinExistence type="predicted"/>
<name>A0A8H6XB88_9AGAR</name>
<dbReference type="CDD" id="cd12087">
    <property type="entry name" value="TM_EGFR-like"/>
    <property type="match status" value="1"/>
</dbReference>
<evidence type="ECO:0008006" key="10">
    <source>
        <dbReference type="Google" id="ProtNLM"/>
    </source>
</evidence>
<feature type="region of interest" description="Disordered" evidence="6">
    <location>
        <begin position="213"/>
        <end position="237"/>
    </location>
</feature>
<feature type="coiled-coil region" evidence="5">
    <location>
        <begin position="238"/>
        <end position="265"/>
    </location>
</feature>
<evidence type="ECO:0000313" key="9">
    <source>
        <dbReference type="Proteomes" id="UP000620124"/>
    </source>
</evidence>
<comment type="subcellular location">
    <subcellularLocation>
        <location evidence="1">Membrane</location>
        <topology evidence="1">Single-pass membrane protein</topology>
    </subcellularLocation>
</comment>
<evidence type="ECO:0000256" key="7">
    <source>
        <dbReference type="SAM" id="Phobius"/>
    </source>
</evidence>
<evidence type="ECO:0000256" key="6">
    <source>
        <dbReference type="SAM" id="MobiDB-lite"/>
    </source>
</evidence>
<dbReference type="GO" id="GO:0071944">
    <property type="term" value="C:cell periphery"/>
    <property type="evidence" value="ECO:0007669"/>
    <property type="project" value="UniProtKB-ARBA"/>
</dbReference>
<dbReference type="InterPro" id="IPR051694">
    <property type="entry name" value="Immunoregulatory_rcpt-like"/>
</dbReference>
<dbReference type="PANTHER" id="PTHR15549:SF33">
    <property type="entry name" value="MEMBRANE PROTEIN WSC4, PUTATIVE (AFU_ORTHOLOGUE AFUA_5G09020)-RELATED"/>
    <property type="match status" value="1"/>
</dbReference>
<comment type="caution">
    <text evidence="8">The sequence shown here is derived from an EMBL/GenBank/DDBJ whole genome shotgun (WGS) entry which is preliminary data.</text>
</comment>
<evidence type="ECO:0000256" key="1">
    <source>
        <dbReference type="ARBA" id="ARBA00004167"/>
    </source>
</evidence>
<dbReference type="GO" id="GO:0016020">
    <property type="term" value="C:membrane"/>
    <property type="evidence" value="ECO:0007669"/>
    <property type="project" value="UniProtKB-SubCell"/>
</dbReference>
<feature type="region of interest" description="Disordered" evidence="6">
    <location>
        <begin position="57"/>
        <end position="109"/>
    </location>
</feature>